<sequence>MTERKRDDDPADRGPGASSGHEQLPQERIVPGHGSAAEGYDGKDFGGGTSDGDPLAGVRIDEDEADK</sequence>
<name>A0A7K0C0D3_9ACTN</name>
<evidence type="ECO:0000313" key="2">
    <source>
        <dbReference type="EMBL" id="MQY06542.1"/>
    </source>
</evidence>
<organism evidence="2 3">
    <name type="scientific">Actinomadura macrotermitis</name>
    <dbReference type="NCBI Taxonomy" id="2585200"/>
    <lineage>
        <taxon>Bacteria</taxon>
        <taxon>Bacillati</taxon>
        <taxon>Actinomycetota</taxon>
        <taxon>Actinomycetes</taxon>
        <taxon>Streptosporangiales</taxon>
        <taxon>Thermomonosporaceae</taxon>
        <taxon>Actinomadura</taxon>
    </lineage>
</organism>
<feature type="compositionally biased region" description="Basic and acidic residues" evidence="1">
    <location>
        <begin position="1"/>
        <end position="12"/>
    </location>
</feature>
<evidence type="ECO:0000313" key="3">
    <source>
        <dbReference type="Proteomes" id="UP000487268"/>
    </source>
</evidence>
<reference evidence="2 3" key="1">
    <citation type="submission" date="2019-10" db="EMBL/GenBank/DDBJ databases">
        <title>Actinomadura rubteroloni sp. nov. and Actinomadura macrotermitis sp. nov., isolated from the gut of fungus growing-termite Macrotermes natalensis.</title>
        <authorList>
            <person name="Benndorf R."/>
            <person name="Martin K."/>
            <person name="Kuefner M."/>
            <person name="De Beer W."/>
            <person name="Kaster A.-K."/>
            <person name="Vollmers J."/>
            <person name="Poulsen M."/>
            <person name="Beemelmanns C."/>
        </authorList>
    </citation>
    <scope>NUCLEOTIDE SEQUENCE [LARGE SCALE GENOMIC DNA]</scope>
    <source>
        <strain evidence="2 3">RB68</strain>
    </source>
</reference>
<proteinExistence type="predicted"/>
<keyword evidence="3" id="KW-1185">Reference proteome</keyword>
<evidence type="ECO:0000256" key="1">
    <source>
        <dbReference type="SAM" id="MobiDB-lite"/>
    </source>
</evidence>
<dbReference type="EMBL" id="WEGH01000003">
    <property type="protein sequence ID" value="MQY06542.1"/>
    <property type="molecule type" value="Genomic_DNA"/>
</dbReference>
<dbReference type="RefSeq" id="WP_153535859.1">
    <property type="nucleotide sequence ID" value="NZ_WEGH01000003.1"/>
</dbReference>
<feature type="region of interest" description="Disordered" evidence="1">
    <location>
        <begin position="1"/>
        <end position="67"/>
    </location>
</feature>
<gene>
    <name evidence="2" type="ORF">ACRB68_46340</name>
</gene>
<protein>
    <submittedName>
        <fullName evidence="2">Uncharacterized protein</fullName>
    </submittedName>
</protein>
<dbReference type="Proteomes" id="UP000487268">
    <property type="component" value="Unassembled WGS sequence"/>
</dbReference>
<accession>A0A7K0C0D3</accession>
<dbReference type="AlphaFoldDB" id="A0A7K0C0D3"/>
<dbReference type="OrthoDB" id="4303490at2"/>
<comment type="caution">
    <text evidence="2">The sequence shown here is derived from an EMBL/GenBank/DDBJ whole genome shotgun (WGS) entry which is preliminary data.</text>
</comment>